<dbReference type="Gene3D" id="2.20.130.20">
    <property type="match status" value="1"/>
</dbReference>
<organism evidence="10 11">
    <name type="scientific">Buteo japonicus</name>
    <dbReference type="NCBI Taxonomy" id="224669"/>
    <lineage>
        <taxon>Eukaryota</taxon>
        <taxon>Metazoa</taxon>
        <taxon>Chordata</taxon>
        <taxon>Craniata</taxon>
        <taxon>Vertebrata</taxon>
        <taxon>Euteleostomi</taxon>
        <taxon>Archelosauria</taxon>
        <taxon>Archosauria</taxon>
        <taxon>Dinosauria</taxon>
        <taxon>Saurischia</taxon>
        <taxon>Theropoda</taxon>
        <taxon>Coelurosauria</taxon>
        <taxon>Aves</taxon>
        <taxon>Neognathae</taxon>
        <taxon>Neoaves</taxon>
        <taxon>Telluraves</taxon>
        <taxon>Accipitrimorphae</taxon>
        <taxon>Accipitriformes</taxon>
        <taxon>Accipitridae</taxon>
        <taxon>Accipitrinae</taxon>
        <taxon>Buteo</taxon>
    </lineage>
</organism>
<dbReference type="InterPro" id="IPR013783">
    <property type="entry name" value="Ig-like_fold"/>
</dbReference>
<accession>A0A8C0BHN6</accession>
<dbReference type="Gene3D" id="1.50.10.20">
    <property type="match status" value="1"/>
</dbReference>
<dbReference type="SMART" id="SM01419">
    <property type="entry name" value="Thiol-ester_cl"/>
    <property type="match status" value="1"/>
</dbReference>
<evidence type="ECO:0000256" key="5">
    <source>
        <dbReference type="ARBA" id="ARBA00023157"/>
    </source>
</evidence>
<dbReference type="Gene3D" id="2.60.40.690">
    <property type="entry name" value="Alpha-macroglobulin, receptor-binding domain"/>
    <property type="match status" value="1"/>
</dbReference>
<evidence type="ECO:0000256" key="2">
    <source>
        <dbReference type="ARBA" id="ARBA00022690"/>
    </source>
</evidence>
<evidence type="ECO:0000259" key="8">
    <source>
        <dbReference type="SMART" id="SM01360"/>
    </source>
</evidence>
<dbReference type="Pfam" id="PF07677">
    <property type="entry name" value="A2M_recep"/>
    <property type="match status" value="1"/>
</dbReference>
<keyword evidence="5" id="KW-1015">Disulfide bond</keyword>
<dbReference type="SMART" id="SM01360">
    <property type="entry name" value="A2M"/>
    <property type="match status" value="1"/>
</dbReference>
<evidence type="ECO:0000256" key="3">
    <source>
        <dbReference type="ARBA" id="ARBA00022729"/>
    </source>
</evidence>
<reference evidence="10" key="2">
    <citation type="submission" date="2025-09" db="UniProtKB">
        <authorList>
            <consortium name="Ensembl"/>
        </authorList>
    </citation>
    <scope>IDENTIFICATION</scope>
</reference>
<dbReference type="FunFam" id="1.50.10.20:FF:000001">
    <property type="entry name" value="CD109 isoform 1"/>
    <property type="match status" value="1"/>
</dbReference>
<dbReference type="Gene3D" id="2.60.40.10">
    <property type="entry name" value="Immunoglobulins"/>
    <property type="match status" value="1"/>
</dbReference>
<evidence type="ECO:0000313" key="10">
    <source>
        <dbReference type="Ensembl" id="ENSBJAP00000017212.1"/>
    </source>
</evidence>
<dbReference type="InterPro" id="IPR011626">
    <property type="entry name" value="Alpha-macroglobulin_TED"/>
</dbReference>
<dbReference type="Pfam" id="PF07678">
    <property type="entry name" value="TED_complement"/>
    <property type="match status" value="1"/>
</dbReference>
<evidence type="ECO:0000259" key="7">
    <source>
        <dbReference type="SMART" id="SM01359"/>
    </source>
</evidence>
<dbReference type="PANTHER" id="PTHR11412:SF185">
    <property type="entry name" value="ALPHA-2-MACROGLOBULIN-LIKE PROTEIN 1"/>
    <property type="match status" value="1"/>
</dbReference>
<dbReference type="InterPro" id="IPR041813">
    <property type="entry name" value="A2M_TED"/>
</dbReference>
<name>A0A8C0BHN6_9AVES</name>
<dbReference type="InterPro" id="IPR036595">
    <property type="entry name" value="A-macroglobulin_rcpt-bd_sf"/>
</dbReference>
<feature type="domain" description="Alpha-2-macroglobulin bait region" evidence="7">
    <location>
        <begin position="328"/>
        <end position="471"/>
    </location>
</feature>
<dbReference type="SMART" id="SM01361">
    <property type="entry name" value="A2M_recep"/>
    <property type="match status" value="1"/>
</dbReference>
<sequence length="1291" mass="139443">MEIGGFLLGCTGIPSTGPGQCQDTLAALEAVLFGGQCPTAGLRVDFHPLFPRGNPSLRMHPFLHLHLLFLVKFRVVSLDKDFTPSNKKVRTGLGNRIAQWREVSPRQGIVDLSLPLAAEPALGTYIIQVEGKSHSFSVEEYVLPKFEMTIDLPAVVYTYGKPVQGKVQASFCQSFRYIGTPYRLNSALQREKNCIEVSGQTEKNGCFSTEVLLTAFNLPSSTHNKQLQVEALLVEDGTGTHLPPLRGPCAAFSSSTGLGTSPSLHQRCLLLGPAPCGLLKSFTTLTSTSIAQGQVNETAYAQNDGLTPIFQNAYLHLVPFSSASRSFLRIRRLESELPCGQPQQLWVDYLFSKEALGTNQESLDVVFLVTVQGSALRAWSSSPLLSHGPGLRGSFSLELPIGPELAPTAKVLGYVVLPNSEMVADSAELKVAKMVFSEDRALPGSALQLELEAAPGSLCAVRAVDRSVLLLKPEAELNAEVVSGGTAQGPFCSPRDQPGMGVGRDDIGLDLPYGDSNAALKLFTNAKTGLKRILTIFMLPAGEVQLRCRDLWNPISGLLFPGGSRSYVTSVREETDLPQVMYSAVSEVMDLGIPVVAVQEEPPAPRTYFPETWLMVSMGLMTVTVPDAITEWKAGMFCTSPLGLGLAPTISLTAFKPFFVELALPYAVVRHEAFTLVATVFNYLRQCLRVSGLEVSASTDEVPGGCGAGWGALTGLSAPLASAGEVNITVSTEALSSKELCGNETPVVPAQGRVDTVIKPLLVQVRWVTEKESGMGPSTAEEISLEVPANILEGSQRAHVTVMGDIMGNALQNLDHLLAMPYGCGEQNMVRFAPNIYIQQYLEKSGQLHPDIRAKAQGFLQSGYQRELLFKHDDGSYSAFGKSDPTGNTWLTAFVLKSFGQARAYVAIEERHIQDALHWLQKQQQQTGCFRSVGKLFNNALQGGVSDELSLSAYVTAAMLELGLSPTDPKVSSALQCLKASATDNPYTLALLAYVFGLPGAELPPPSLPGGELYWQMKGKALVPSQPSRAVAAPSEVEMTAYVLLAYLSQPQVSSADLLTALQIVRWLSKQQNPYGGFASTQDTVVALQALAKYAALTYSSNGDLTVTVTSPTGTTQDFVLHNSNRLVLRRADLHQLPGTYGVTLRYNVPPPPSAGTFDLRVETEPGECTVDARARFRLVLRARYTGERPTTNMVVIEAKLPSGYIPDKSSMVEEQDPTCWGMGMLLHCGWLHLTLGPSPQLTKEEEETFAFSATQDFPVSNLQPATVTLYDYYETDAAYSAPCSSGRGQT</sequence>
<dbReference type="InterPro" id="IPR014756">
    <property type="entry name" value="Ig_E-set"/>
</dbReference>
<comment type="similarity">
    <text evidence="1">Belongs to the protease inhibitor I39 (alpha-2-macroglobulin) family.</text>
</comment>
<dbReference type="InterPro" id="IPR001599">
    <property type="entry name" value="Macroglobln_a2"/>
</dbReference>
<keyword evidence="4" id="KW-0722">Serine protease inhibitor</keyword>
<dbReference type="InterPro" id="IPR050473">
    <property type="entry name" value="A2M/Complement_sys"/>
</dbReference>
<reference evidence="10" key="1">
    <citation type="submission" date="2025-08" db="UniProtKB">
        <authorList>
            <consortium name="Ensembl"/>
        </authorList>
    </citation>
    <scope>IDENTIFICATION</scope>
</reference>
<evidence type="ECO:0000259" key="9">
    <source>
        <dbReference type="SMART" id="SM01361"/>
    </source>
</evidence>
<dbReference type="InterPro" id="IPR041555">
    <property type="entry name" value="MG3"/>
</dbReference>
<dbReference type="Pfam" id="PF17791">
    <property type="entry name" value="MG3"/>
    <property type="match status" value="1"/>
</dbReference>
<keyword evidence="6" id="KW-0325">Glycoprotein</keyword>
<keyword evidence="2" id="KW-0646">Protease inhibitor</keyword>
<dbReference type="CDD" id="cd02897">
    <property type="entry name" value="A2M_2"/>
    <property type="match status" value="1"/>
</dbReference>
<dbReference type="Proteomes" id="UP000694555">
    <property type="component" value="Unplaced"/>
</dbReference>
<keyword evidence="3" id="KW-0732">Signal</keyword>
<dbReference type="InterPro" id="IPR009048">
    <property type="entry name" value="A-macroglobulin_rcpt-bd"/>
</dbReference>
<evidence type="ECO:0000256" key="1">
    <source>
        <dbReference type="ARBA" id="ARBA00010952"/>
    </source>
</evidence>
<dbReference type="SMART" id="SM01359">
    <property type="entry name" value="A2M_N_2"/>
    <property type="match status" value="1"/>
</dbReference>
<evidence type="ECO:0000256" key="6">
    <source>
        <dbReference type="ARBA" id="ARBA00023180"/>
    </source>
</evidence>
<dbReference type="InterPro" id="IPR019742">
    <property type="entry name" value="MacrogloblnA2_CS"/>
</dbReference>
<feature type="domain" description="Alpha-2-macroglobulin" evidence="8">
    <location>
        <begin position="612"/>
        <end position="695"/>
    </location>
</feature>
<dbReference type="SUPFAM" id="SSF81296">
    <property type="entry name" value="E set domains"/>
    <property type="match status" value="1"/>
</dbReference>
<evidence type="ECO:0008006" key="12">
    <source>
        <dbReference type="Google" id="ProtNLM"/>
    </source>
</evidence>
<dbReference type="Gene3D" id="2.60.120.1540">
    <property type="match status" value="1"/>
</dbReference>
<feature type="domain" description="Alpha-macroglobulin receptor-binding" evidence="9">
    <location>
        <begin position="1192"/>
        <end position="1280"/>
    </location>
</feature>
<dbReference type="PROSITE" id="PS00477">
    <property type="entry name" value="ALPHA_2_MACROGLOBULIN"/>
    <property type="match status" value="1"/>
</dbReference>
<evidence type="ECO:0000256" key="4">
    <source>
        <dbReference type="ARBA" id="ARBA00022900"/>
    </source>
</evidence>
<evidence type="ECO:0000313" key="11">
    <source>
        <dbReference type="Proteomes" id="UP000694555"/>
    </source>
</evidence>
<dbReference type="SUPFAM" id="SSF48239">
    <property type="entry name" value="Terpenoid cyclases/Protein prenyltransferases"/>
    <property type="match status" value="1"/>
</dbReference>
<proteinExistence type="inferred from homology"/>
<dbReference type="InterPro" id="IPR008930">
    <property type="entry name" value="Terpenoid_cyclase/PrenylTrfase"/>
</dbReference>
<dbReference type="Ensembl" id="ENSBJAT00000017685.1">
    <property type="protein sequence ID" value="ENSBJAP00000017212.1"/>
    <property type="gene ID" value="ENSBJAG00000011330.1"/>
</dbReference>
<dbReference type="InterPro" id="IPR047565">
    <property type="entry name" value="Alpha-macroglob_thiol-ester_cl"/>
</dbReference>
<dbReference type="PANTHER" id="PTHR11412">
    <property type="entry name" value="MACROGLOBULIN / COMPLEMENT"/>
    <property type="match status" value="1"/>
</dbReference>
<dbReference type="GO" id="GO:0004867">
    <property type="term" value="F:serine-type endopeptidase inhibitor activity"/>
    <property type="evidence" value="ECO:0007669"/>
    <property type="project" value="UniProtKB-KW"/>
</dbReference>
<dbReference type="Pfam" id="PF00207">
    <property type="entry name" value="A2M"/>
    <property type="match status" value="1"/>
</dbReference>
<protein>
    <recommendedName>
        <fullName evidence="12">Alpha-2-macroglobulin-like protein 1</fullName>
    </recommendedName>
</protein>
<dbReference type="Gene3D" id="2.60.40.1930">
    <property type="match status" value="2"/>
</dbReference>
<dbReference type="SUPFAM" id="SSF49410">
    <property type="entry name" value="Alpha-macroglobulin receptor domain"/>
    <property type="match status" value="1"/>
</dbReference>
<dbReference type="InterPro" id="IPR011625">
    <property type="entry name" value="A2M_N_BRD"/>
</dbReference>
<dbReference type="GO" id="GO:0005615">
    <property type="term" value="C:extracellular space"/>
    <property type="evidence" value="ECO:0007669"/>
    <property type="project" value="InterPro"/>
</dbReference>
<dbReference type="Pfam" id="PF07703">
    <property type="entry name" value="A2M_BRD"/>
    <property type="match status" value="1"/>
</dbReference>
<keyword evidence="11" id="KW-1185">Reference proteome</keyword>